<reference evidence="3 4" key="1">
    <citation type="submission" date="2023-11" db="EMBL/GenBank/DDBJ databases">
        <title>Halocaridina rubra genome assembly.</title>
        <authorList>
            <person name="Smith C."/>
        </authorList>
    </citation>
    <scope>NUCLEOTIDE SEQUENCE [LARGE SCALE GENOMIC DNA]</scope>
    <source>
        <strain evidence="3">EP-1</strain>
        <tissue evidence="3">Whole</tissue>
    </source>
</reference>
<gene>
    <name evidence="3" type="ORF">SK128_010334</name>
</gene>
<organism evidence="3 4">
    <name type="scientific">Halocaridina rubra</name>
    <name type="common">Hawaiian red shrimp</name>
    <dbReference type="NCBI Taxonomy" id="373956"/>
    <lineage>
        <taxon>Eukaryota</taxon>
        <taxon>Metazoa</taxon>
        <taxon>Ecdysozoa</taxon>
        <taxon>Arthropoda</taxon>
        <taxon>Crustacea</taxon>
        <taxon>Multicrustacea</taxon>
        <taxon>Malacostraca</taxon>
        <taxon>Eumalacostraca</taxon>
        <taxon>Eucarida</taxon>
        <taxon>Decapoda</taxon>
        <taxon>Pleocyemata</taxon>
        <taxon>Caridea</taxon>
        <taxon>Atyoidea</taxon>
        <taxon>Atyidae</taxon>
        <taxon>Halocaridina</taxon>
    </lineage>
</organism>
<evidence type="ECO:0000256" key="2">
    <source>
        <dbReference type="SAM" id="SignalP"/>
    </source>
</evidence>
<feature type="chain" id="PRO_5042838285" evidence="2">
    <location>
        <begin position="20"/>
        <end position="79"/>
    </location>
</feature>
<keyword evidence="4" id="KW-1185">Reference proteome</keyword>
<keyword evidence="2" id="KW-0732">Signal</keyword>
<comment type="caution">
    <text evidence="3">The sequence shown here is derived from an EMBL/GenBank/DDBJ whole genome shotgun (WGS) entry which is preliminary data.</text>
</comment>
<dbReference type="AlphaFoldDB" id="A0AAN8ZVQ3"/>
<evidence type="ECO:0000256" key="1">
    <source>
        <dbReference type="SAM" id="MobiDB-lite"/>
    </source>
</evidence>
<feature type="compositionally biased region" description="Polar residues" evidence="1">
    <location>
        <begin position="69"/>
        <end position="79"/>
    </location>
</feature>
<accession>A0AAN8ZVQ3</accession>
<proteinExistence type="predicted"/>
<feature type="region of interest" description="Disordered" evidence="1">
    <location>
        <begin position="35"/>
        <end position="79"/>
    </location>
</feature>
<evidence type="ECO:0000313" key="3">
    <source>
        <dbReference type="EMBL" id="KAK7065528.1"/>
    </source>
</evidence>
<feature type="signal peptide" evidence="2">
    <location>
        <begin position="1"/>
        <end position="19"/>
    </location>
</feature>
<name>A0AAN8ZVQ3_HALRR</name>
<dbReference type="EMBL" id="JAXCGZ010020765">
    <property type="protein sequence ID" value="KAK7065528.1"/>
    <property type="molecule type" value="Genomic_DNA"/>
</dbReference>
<dbReference type="Proteomes" id="UP001381693">
    <property type="component" value="Unassembled WGS sequence"/>
</dbReference>
<evidence type="ECO:0000313" key="4">
    <source>
        <dbReference type="Proteomes" id="UP001381693"/>
    </source>
</evidence>
<protein>
    <submittedName>
        <fullName evidence="3">Uncharacterized protein</fullName>
    </submittedName>
</protein>
<sequence length="79" mass="9117">MNAFAAIFFIWLSFHIVKAKKKVGDAIKETQVKEHKLSNVSEHSNGKQHRDSEVEDWHRRGLENHSDGTENPNFVNDDT</sequence>
<feature type="compositionally biased region" description="Basic and acidic residues" evidence="1">
    <location>
        <begin position="44"/>
        <end position="68"/>
    </location>
</feature>